<keyword evidence="1" id="KW-0547">Nucleotide-binding</keyword>
<dbReference type="EMBL" id="SMLL01000001">
    <property type="protein sequence ID" value="TFZ04563.1"/>
    <property type="molecule type" value="Genomic_DNA"/>
</dbReference>
<dbReference type="SUPFAM" id="SSF48452">
    <property type="entry name" value="TPR-like"/>
    <property type="match status" value="1"/>
</dbReference>
<dbReference type="GO" id="GO:0004016">
    <property type="term" value="F:adenylate cyclase activity"/>
    <property type="evidence" value="ECO:0007669"/>
    <property type="project" value="TreeGrafter"/>
</dbReference>
<evidence type="ECO:0000313" key="4">
    <source>
        <dbReference type="EMBL" id="TFZ04563.1"/>
    </source>
</evidence>
<dbReference type="InterPro" id="IPR036388">
    <property type="entry name" value="WH-like_DNA-bd_sf"/>
</dbReference>
<dbReference type="GO" id="GO:0005524">
    <property type="term" value="F:ATP binding"/>
    <property type="evidence" value="ECO:0007669"/>
    <property type="project" value="UniProtKB-KW"/>
</dbReference>
<dbReference type="InterPro" id="IPR027417">
    <property type="entry name" value="P-loop_NTPase"/>
</dbReference>
<comment type="caution">
    <text evidence="4">The sequence shown here is derived from an EMBL/GenBank/DDBJ whole genome shotgun (WGS) entry which is preliminary data.</text>
</comment>
<keyword evidence="5" id="KW-1185">Reference proteome</keyword>
<dbReference type="SMART" id="SM00421">
    <property type="entry name" value="HTH_LUXR"/>
    <property type="match status" value="1"/>
</dbReference>
<dbReference type="Pfam" id="PF00196">
    <property type="entry name" value="GerE"/>
    <property type="match status" value="1"/>
</dbReference>
<dbReference type="PRINTS" id="PR00038">
    <property type="entry name" value="HTHLUXR"/>
</dbReference>
<dbReference type="InterPro" id="IPR000792">
    <property type="entry name" value="Tscrpt_reg_LuxR_C"/>
</dbReference>
<name>A0A4Z0BZB1_9BURK</name>
<dbReference type="Gene3D" id="1.25.40.10">
    <property type="entry name" value="Tetratricopeptide repeat domain"/>
    <property type="match status" value="2"/>
</dbReference>
<dbReference type="SMART" id="SM00382">
    <property type="entry name" value="AAA"/>
    <property type="match status" value="1"/>
</dbReference>
<accession>A0A4Z0BZB1</accession>
<evidence type="ECO:0000313" key="5">
    <source>
        <dbReference type="Proteomes" id="UP000297564"/>
    </source>
</evidence>
<dbReference type="GO" id="GO:0005737">
    <property type="term" value="C:cytoplasm"/>
    <property type="evidence" value="ECO:0007669"/>
    <property type="project" value="TreeGrafter"/>
</dbReference>
<evidence type="ECO:0000259" key="3">
    <source>
        <dbReference type="PROSITE" id="PS50043"/>
    </source>
</evidence>
<keyword evidence="2" id="KW-0067">ATP-binding</keyword>
<reference evidence="4 5" key="1">
    <citation type="submission" date="2019-03" db="EMBL/GenBank/DDBJ databases">
        <title>Ramlibacter rhizophilus CCTCC AB2015357, whole genome shotgun sequence.</title>
        <authorList>
            <person name="Zhang X."/>
            <person name="Feng G."/>
            <person name="Zhu H."/>
        </authorList>
    </citation>
    <scope>NUCLEOTIDE SEQUENCE [LARGE SCALE GENOMIC DNA]</scope>
    <source>
        <strain evidence="4 5">CCTCC AB2015357</strain>
    </source>
</reference>
<dbReference type="Gene3D" id="1.10.10.10">
    <property type="entry name" value="Winged helix-like DNA-binding domain superfamily/Winged helix DNA-binding domain"/>
    <property type="match status" value="1"/>
</dbReference>
<dbReference type="Proteomes" id="UP000297564">
    <property type="component" value="Unassembled WGS sequence"/>
</dbReference>
<dbReference type="RefSeq" id="WP_135283445.1">
    <property type="nucleotide sequence ID" value="NZ_SMLL01000001.1"/>
</dbReference>
<dbReference type="InterPro" id="IPR019734">
    <property type="entry name" value="TPR_rpt"/>
</dbReference>
<dbReference type="GO" id="GO:0006355">
    <property type="term" value="P:regulation of DNA-templated transcription"/>
    <property type="evidence" value="ECO:0007669"/>
    <property type="project" value="InterPro"/>
</dbReference>
<dbReference type="PANTHER" id="PTHR16305:SF35">
    <property type="entry name" value="TRANSCRIPTIONAL ACTIVATOR DOMAIN"/>
    <property type="match status" value="1"/>
</dbReference>
<dbReference type="Pfam" id="PF13191">
    <property type="entry name" value="AAA_16"/>
    <property type="match status" value="1"/>
</dbReference>
<dbReference type="PANTHER" id="PTHR16305">
    <property type="entry name" value="TESTICULAR SOLUBLE ADENYLYL CYCLASE"/>
    <property type="match status" value="1"/>
</dbReference>
<dbReference type="SMART" id="SM00028">
    <property type="entry name" value="TPR"/>
    <property type="match status" value="3"/>
</dbReference>
<proteinExistence type="predicted"/>
<dbReference type="InterPro" id="IPR011990">
    <property type="entry name" value="TPR-like_helical_dom_sf"/>
</dbReference>
<dbReference type="InterPro" id="IPR041664">
    <property type="entry name" value="AAA_16"/>
</dbReference>
<feature type="domain" description="HTH luxR-type" evidence="3">
    <location>
        <begin position="792"/>
        <end position="857"/>
    </location>
</feature>
<evidence type="ECO:0000256" key="1">
    <source>
        <dbReference type="ARBA" id="ARBA00022741"/>
    </source>
</evidence>
<dbReference type="InterPro" id="IPR003593">
    <property type="entry name" value="AAA+_ATPase"/>
</dbReference>
<dbReference type="AlphaFoldDB" id="A0A4Z0BZB1"/>
<dbReference type="PROSITE" id="PS50043">
    <property type="entry name" value="HTH_LUXR_2"/>
    <property type="match status" value="1"/>
</dbReference>
<dbReference type="GO" id="GO:0003677">
    <property type="term" value="F:DNA binding"/>
    <property type="evidence" value="ECO:0007669"/>
    <property type="project" value="InterPro"/>
</dbReference>
<sequence>MANLLEREHAIAGLEAARARARDGAGSTVLVLGEAGIGKTALLDDFVRRHRGIVLWGGCEALTTPRPLGPLYDFADAAGSRLRAVLGGSDRGAMFASVLDEAASGEWPGVIVIDDVHWADDATFDFIRFAGRRIHRRRALLLLSSRYDEPSWRKVRAMLADLPAAHVLRIELTPLSLEAVSRWSNQAEADARRLHAVTNGNPFFVAELLRHRASQALPASVQDAVLGKVFRLPGSAREFIELVAIFPRHVELAFLERLRPTCGSDLDSCISAGLLLRNGPTVRFRHELARTAIECDLPEALAVSLHEEVLAALEQEDPDSTLVAQLAHHAGRARNLAAVLRWCPLAARQAAARGANREAASHARAALAHGEQLTATGRAELLRCLAAACFELSELDEAARAYREAAAIFERQGDQAARAACLAELAMPLVRALRNAEADSSCREALAVAAECGNQAVQARAFAIASYLHMLNRDHEQAVAAGRQALALARMDDDVLQAQAYKTVGSATIFSDYDAGCLLIERSMEIARALDDGGVALVDAYLMIGTASGELHRFENAERWIDEGLACARTHDLDRLANYLEAWRAICHVYRGEWDQAGPLALRVLAREPHGSTSRVMALVALGRLRTRRGDPGASDALDEALELAQRSGTLQRLAPVRAARAEAAWLVGDDVRAAAEAASVHTLAVAKGHTWFSGELAYWAWRAGRAEVSSSGMTPFDLQVVGDWRQAAAVWQTMGCPYEHARSLSEGDAPARRRALRMLDAMGAHPLAQRLRRQMRTEGVPAVPRGPLATTRAHPAGLTRREVEVLALLAQQLTTPEIASRLSRSHRTVDHHVESLCAKLGVRGRAEAVRAARRLQLTPPLNR</sequence>
<gene>
    <name evidence="4" type="ORF">EZ242_02100</name>
</gene>
<dbReference type="SUPFAM" id="SSF46894">
    <property type="entry name" value="C-terminal effector domain of the bipartite response regulators"/>
    <property type="match status" value="1"/>
</dbReference>
<dbReference type="SUPFAM" id="SSF52540">
    <property type="entry name" value="P-loop containing nucleoside triphosphate hydrolases"/>
    <property type="match status" value="1"/>
</dbReference>
<evidence type="ECO:0000256" key="2">
    <source>
        <dbReference type="ARBA" id="ARBA00022840"/>
    </source>
</evidence>
<organism evidence="4 5">
    <name type="scientific">Ramlibacter rhizophilus</name>
    <dbReference type="NCBI Taxonomy" id="1781167"/>
    <lineage>
        <taxon>Bacteria</taxon>
        <taxon>Pseudomonadati</taxon>
        <taxon>Pseudomonadota</taxon>
        <taxon>Betaproteobacteria</taxon>
        <taxon>Burkholderiales</taxon>
        <taxon>Comamonadaceae</taxon>
        <taxon>Ramlibacter</taxon>
    </lineage>
</organism>
<dbReference type="OrthoDB" id="9758570at2"/>
<protein>
    <submittedName>
        <fullName evidence="4">LuxR family transcriptional regulator</fullName>
    </submittedName>
</protein>
<dbReference type="InterPro" id="IPR016032">
    <property type="entry name" value="Sig_transdc_resp-reg_C-effctor"/>
</dbReference>
<dbReference type="CDD" id="cd06170">
    <property type="entry name" value="LuxR_C_like"/>
    <property type="match status" value="1"/>
</dbReference>